<sequence>MPVPPTPIRRDPRVPRRGLLPLAALPPALGGCAGAQSWLSPLGPNARETLALFGLTLWVSAVVCLLVGAALVHAWLLPRRRGGTTYGRLLVGGGGVALPALALPLMLVASLRIPWPFAEEREGAFTVEIVAWQFWWEVRYPNPEPGGPPVVSANEVRMPVGVPVRFRLATRDVIHSFWIPKLGGKVDMIPGRVNHVLLQADAPGEFRGACFEFCGLQHANMAFTVHALPPAAWQAWLRREAAPAAEPTTEEARRRRTLFVASRCGSCHTVRGHGPRGTLRPT</sequence>
<dbReference type="InterPro" id="IPR002429">
    <property type="entry name" value="CcO_II-like_C"/>
</dbReference>
<dbReference type="PANTHER" id="PTHR22888:SF9">
    <property type="entry name" value="CYTOCHROME C OXIDASE SUBUNIT 2"/>
    <property type="match status" value="1"/>
</dbReference>
<keyword evidence="7 9" id="KW-0472">Membrane</keyword>
<dbReference type="Proteomes" id="UP000597507">
    <property type="component" value="Unassembled WGS sequence"/>
</dbReference>
<dbReference type="InterPro" id="IPR034236">
    <property type="entry name" value="CuRO_CcO_Caa3_II"/>
</dbReference>
<dbReference type="CDD" id="cd04213">
    <property type="entry name" value="CuRO_CcO_Caa3_II"/>
    <property type="match status" value="1"/>
</dbReference>
<feature type="domain" description="Cytochrome oxidase subunit II copper A binding" evidence="10">
    <location>
        <begin position="122"/>
        <end position="239"/>
    </location>
</feature>
<evidence type="ECO:0000256" key="6">
    <source>
        <dbReference type="ARBA" id="ARBA00023008"/>
    </source>
</evidence>
<dbReference type="GO" id="GO:0005507">
    <property type="term" value="F:copper ion binding"/>
    <property type="evidence" value="ECO:0007669"/>
    <property type="project" value="InterPro"/>
</dbReference>
<dbReference type="EMBL" id="BMKS01000002">
    <property type="protein sequence ID" value="GGG23991.1"/>
    <property type="molecule type" value="Genomic_DNA"/>
</dbReference>
<comment type="catalytic activity">
    <reaction evidence="8">
        <text>4 Fe(II)-[cytochrome c] + O2 + 8 H(+)(in) = 4 Fe(III)-[cytochrome c] + 2 H2O + 4 H(+)(out)</text>
        <dbReference type="Rhea" id="RHEA:11436"/>
        <dbReference type="Rhea" id="RHEA-COMP:10350"/>
        <dbReference type="Rhea" id="RHEA-COMP:14399"/>
        <dbReference type="ChEBI" id="CHEBI:15377"/>
        <dbReference type="ChEBI" id="CHEBI:15378"/>
        <dbReference type="ChEBI" id="CHEBI:15379"/>
        <dbReference type="ChEBI" id="CHEBI:29033"/>
        <dbReference type="ChEBI" id="CHEBI:29034"/>
        <dbReference type="EC" id="7.1.1.9"/>
    </reaction>
</comment>
<name>A0A8J2Z8S5_9PROT</name>
<evidence type="ECO:0000313" key="11">
    <source>
        <dbReference type="EMBL" id="GGG23991.1"/>
    </source>
</evidence>
<keyword evidence="6" id="KW-0186">Copper</keyword>
<organism evidence="11 12">
    <name type="scientific">Caldovatus sediminis</name>
    <dbReference type="NCBI Taxonomy" id="2041189"/>
    <lineage>
        <taxon>Bacteria</taxon>
        <taxon>Pseudomonadati</taxon>
        <taxon>Pseudomonadota</taxon>
        <taxon>Alphaproteobacteria</taxon>
        <taxon>Acetobacterales</taxon>
        <taxon>Roseomonadaceae</taxon>
        <taxon>Caldovatus</taxon>
    </lineage>
</organism>
<comment type="subcellular location">
    <subcellularLocation>
        <location evidence="1">Membrane</location>
    </subcellularLocation>
</comment>
<dbReference type="Gene3D" id="2.60.40.420">
    <property type="entry name" value="Cupredoxins - blue copper proteins"/>
    <property type="match status" value="1"/>
</dbReference>
<dbReference type="PANTHER" id="PTHR22888">
    <property type="entry name" value="CYTOCHROME C OXIDASE, SUBUNIT II"/>
    <property type="match status" value="1"/>
</dbReference>
<dbReference type="GO" id="GO:0004129">
    <property type="term" value="F:cytochrome-c oxidase activity"/>
    <property type="evidence" value="ECO:0007669"/>
    <property type="project" value="UniProtKB-EC"/>
</dbReference>
<dbReference type="AlphaFoldDB" id="A0A8J2Z8S5"/>
<proteinExistence type="inferred from homology"/>
<keyword evidence="5" id="KW-0249">Electron transport</keyword>
<evidence type="ECO:0000259" key="10">
    <source>
        <dbReference type="PROSITE" id="PS50857"/>
    </source>
</evidence>
<evidence type="ECO:0000256" key="5">
    <source>
        <dbReference type="ARBA" id="ARBA00022982"/>
    </source>
</evidence>
<keyword evidence="12" id="KW-1185">Reference proteome</keyword>
<evidence type="ECO:0000256" key="8">
    <source>
        <dbReference type="ARBA" id="ARBA00047816"/>
    </source>
</evidence>
<keyword evidence="3" id="KW-0813">Transport</keyword>
<dbReference type="RefSeq" id="WP_188898903.1">
    <property type="nucleotide sequence ID" value="NZ_BMKS01000002.1"/>
</dbReference>
<dbReference type="PROSITE" id="PS50857">
    <property type="entry name" value="COX2_CUA"/>
    <property type="match status" value="1"/>
</dbReference>
<accession>A0A8J2Z8S5</accession>
<dbReference type="Pfam" id="PF00116">
    <property type="entry name" value="COX2"/>
    <property type="match status" value="1"/>
</dbReference>
<keyword evidence="4" id="KW-0479">Metal-binding</keyword>
<dbReference type="GO" id="GO:0042773">
    <property type="term" value="P:ATP synthesis coupled electron transport"/>
    <property type="evidence" value="ECO:0007669"/>
    <property type="project" value="TreeGrafter"/>
</dbReference>
<dbReference type="InterPro" id="IPR008972">
    <property type="entry name" value="Cupredoxin"/>
</dbReference>
<dbReference type="InterPro" id="IPR001505">
    <property type="entry name" value="Copper_CuA"/>
</dbReference>
<reference evidence="11 12" key="1">
    <citation type="journal article" date="2014" name="Int. J. Syst. Evol. Microbiol.">
        <title>Complete genome sequence of Corynebacterium casei LMG S-19264T (=DSM 44701T), isolated from a smear-ripened cheese.</title>
        <authorList>
            <consortium name="US DOE Joint Genome Institute (JGI-PGF)"/>
            <person name="Walter F."/>
            <person name="Albersmeier A."/>
            <person name="Kalinowski J."/>
            <person name="Ruckert C."/>
        </authorList>
    </citation>
    <scope>NUCLEOTIDE SEQUENCE [LARGE SCALE GENOMIC DNA]</scope>
    <source>
        <strain evidence="11 12">CGMCC 1.16330</strain>
    </source>
</reference>
<protein>
    <submittedName>
        <fullName evidence="11">Cytochrome c oxidase subunit II</fullName>
    </submittedName>
</protein>
<dbReference type="InterPro" id="IPR045187">
    <property type="entry name" value="CcO_II"/>
</dbReference>
<keyword evidence="9" id="KW-0812">Transmembrane</keyword>
<dbReference type="SUPFAM" id="SSF49503">
    <property type="entry name" value="Cupredoxins"/>
    <property type="match status" value="1"/>
</dbReference>
<comment type="similarity">
    <text evidence="2">Belongs to the cytochrome c oxidase subunit 2 family.</text>
</comment>
<dbReference type="PROSITE" id="PS00078">
    <property type="entry name" value="COX2"/>
    <property type="match status" value="1"/>
</dbReference>
<keyword evidence="9" id="KW-1133">Transmembrane helix</keyword>
<evidence type="ECO:0000256" key="2">
    <source>
        <dbReference type="ARBA" id="ARBA00007866"/>
    </source>
</evidence>
<feature type="transmembrane region" description="Helical" evidence="9">
    <location>
        <begin position="89"/>
        <end position="111"/>
    </location>
</feature>
<dbReference type="GO" id="GO:0016020">
    <property type="term" value="C:membrane"/>
    <property type="evidence" value="ECO:0007669"/>
    <property type="project" value="UniProtKB-SubCell"/>
</dbReference>
<evidence type="ECO:0000256" key="9">
    <source>
        <dbReference type="SAM" id="Phobius"/>
    </source>
</evidence>
<comment type="caution">
    <text evidence="11">The sequence shown here is derived from an EMBL/GenBank/DDBJ whole genome shotgun (WGS) entry which is preliminary data.</text>
</comment>
<evidence type="ECO:0000256" key="7">
    <source>
        <dbReference type="ARBA" id="ARBA00023136"/>
    </source>
</evidence>
<evidence type="ECO:0000256" key="1">
    <source>
        <dbReference type="ARBA" id="ARBA00004370"/>
    </source>
</evidence>
<evidence type="ECO:0000313" key="12">
    <source>
        <dbReference type="Proteomes" id="UP000597507"/>
    </source>
</evidence>
<evidence type="ECO:0000256" key="4">
    <source>
        <dbReference type="ARBA" id="ARBA00022723"/>
    </source>
</evidence>
<gene>
    <name evidence="11" type="ORF">GCM10010964_10190</name>
</gene>
<feature type="transmembrane region" description="Helical" evidence="9">
    <location>
        <begin position="50"/>
        <end position="77"/>
    </location>
</feature>
<evidence type="ECO:0000256" key="3">
    <source>
        <dbReference type="ARBA" id="ARBA00022448"/>
    </source>
</evidence>